<feature type="compositionally biased region" description="Polar residues" evidence="6">
    <location>
        <begin position="616"/>
        <end position="628"/>
    </location>
</feature>
<dbReference type="GO" id="GO:0003677">
    <property type="term" value="F:DNA binding"/>
    <property type="evidence" value="ECO:0007669"/>
    <property type="project" value="TreeGrafter"/>
</dbReference>
<keyword evidence="5" id="KW-0539">Nucleus</keyword>
<dbReference type="InterPro" id="IPR009072">
    <property type="entry name" value="Histone-fold"/>
</dbReference>
<keyword evidence="8" id="KW-1185">Reference proteome</keyword>
<dbReference type="InterPro" id="IPR037794">
    <property type="entry name" value="TAF12"/>
</dbReference>
<dbReference type="GO" id="GO:0005669">
    <property type="term" value="C:transcription factor TFIID complex"/>
    <property type="evidence" value="ECO:0007669"/>
    <property type="project" value="InterPro"/>
</dbReference>
<accession>A0A6I9RAS8</accession>
<dbReference type="GO" id="GO:0046982">
    <property type="term" value="F:protein heterodimerization activity"/>
    <property type="evidence" value="ECO:0007669"/>
    <property type="project" value="InterPro"/>
</dbReference>
<dbReference type="PANTHER" id="PTHR12264:SF26">
    <property type="entry name" value="TRANSCRIPTION INITIATION FACTOR TFIID SUBUNIT 12B"/>
    <property type="match status" value="1"/>
</dbReference>
<protein>
    <submittedName>
        <fullName evidence="9">Transcription initiation factor TFIID subunit 12b isoform X1</fullName>
    </submittedName>
</protein>
<dbReference type="InterPro" id="IPR003228">
    <property type="entry name" value="TFIID_TAF12_dom"/>
</dbReference>
<keyword evidence="4" id="KW-0804">Transcription</keyword>
<feature type="compositionally biased region" description="Low complexity" evidence="6">
    <location>
        <begin position="272"/>
        <end position="289"/>
    </location>
</feature>
<feature type="compositionally biased region" description="Polar residues" evidence="6">
    <location>
        <begin position="1"/>
        <end position="11"/>
    </location>
</feature>
<comment type="subcellular location">
    <subcellularLocation>
        <location evidence="1">Nucleus</location>
    </subcellularLocation>
</comment>
<feature type="region of interest" description="Disordered" evidence="6">
    <location>
        <begin position="434"/>
        <end position="476"/>
    </location>
</feature>
<evidence type="ECO:0000256" key="6">
    <source>
        <dbReference type="SAM" id="MobiDB-lite"/>
    </source>
</evidence>
<dbReference type="Proteomes" id="UP000504607">
    <property type="component" value="Chromosome 5"/>
</dbReference>
<dbReference type="GO" id="GO:0000124">
    <property type="term" value="C:SAGA complex"/>
    <property type="evidence" value="ECO:0007669"/>
    <property type="project" value="InterPro"/>
</dbReference>
<dbReference type="GO" id="GO:0051123">
    <property type="term" value="P:RNA polymerase II preinitiation complex assembly"/>
    <property type="evidence" value="ECO:0007669"/>
    <property type="project" value="TreeGrafter"/>
</dbReference>
<organism evidence="8 9">
    <name type="scientific">Elaeis guineensis var. tenera</name>
    <name type="common">Oil palm</name>
    <dbReference type="NCBI Taxonomy" id="51953"/>
    <lineage>
        <taxon>Eukaryota</taxon>
        <taxon>Viridiplantae</taxon>
        <taxon>Streptophyta</taxon>
        <taxon>Embryophyta</taxon>
        <taxon>Tracheophyta</taxon>
        <taxon>Spermatophyta</taxon>
        <taxon>Magnoliopsida</taxon>
        <taxon>Liliopsida</taxon>
        <taxon>Arecaceae</taxon>
        <taxon>Arecoideae</taxon>
        <taxon>Cocoseae</taxon>
        <taxon>Elaeidinae</taxon>
        <taxon>Elaeis</taxon>
    </lineage>
</organism>
<evidence type="ECO:0000313" key="8">
    <source>
        <dbReference type="Proteomes" id="UP000504607"/>
    </source>
</evidence>
<dbReference type="RefSeq" id="XP_010923229.1">
    <property type="nucleotide sequence ID" value="XM_010924927.3"/>
</dbReference>
<feature type="compositionally biased region" description="Low complexity" evidence="6">
    <location>
        <begin position="349"/>
        <end position="366"/>
    </location>
</feature>
<feature type="compositionally biased region" description="Polar residues" evidence="6">
    <location>
        <begin position="42"/>
        <end position="65"/>
    </location>
</feature>
<sequence>MAENSTSSSPQKPLGTPSGGGGDPIPTPNTQNPNLPSPQITPSPSINELSQISSPHIPQHQTQINPAAAAAAAAALDYASKQSLQPQSQQQQQLQAQQQQLPSQQQSLMPGSTTFQLQQNLLRSGPMPRISQLQQQYGAAAAASAMRQHTGMYGGQVNFGAAQIQQQQQQPQQQQMAAAGLSRAGTLGQAGQLPMLPGQTAAHLNLQSQMLAQLQPRQKMGLVQGTQFHPGNSSGQALQGMQTMGVMNSLGLNPQLRANGPLSYAQQRFAHGQMRQQQLSQQTGLTSPQKLPGQSLPRTTSVAAMNPQLPGLTQNGQSALMQTTLSQQQQWLKQMQPSMGASVSPSYHLQQQQRQQQAFLPQQLSSSQLHQKAMGLTQQQISQLAQQQSQLGTQQQQQLLQQQQQLLQQQQQQQLQQQQLQQQQQQLQQQQQQQLQQQSPRMPGPALQKSLSMTGSQPETPASATTMTGGSSSQGMEATNQLLGKRRIQDLASQVDPQCKLDPEVEELLLEMADDFINSVTTFACSLAKHRKSSTLEAKDVLLHLEKNWNLTIPGYSKEEQNQQGKSVPVDVHKKRLETVRSLMESQLSERDVSVAKGTTKQVTSDSASDHPIKASPSSEQLSNSAIGSQMLHKVHQF</sequence>
<dbReference type="InParanoid" id="A0A6I9RAS8"/>
<dbReference type="KEGG" id="egu:105046359"/>
<evidence type="ECO:0000313" key="9">
    <source>
        <dbReference type="RefSeq" id="XP_010923229.1"/>
    </source>
</evidence>
<keyword evidence="3" id="KW-0805">Transcription regulation</keyword>
<evidence type="ECO:0000259" key="7">
    <source>
        <dbReference type="Pfam" id="PF03847"/>
    </source>
</evidence>
<dbReference type="SUPFAM" id="SSF47113">
    <property type="entry name" value="Histone-fold"/>
    <property type="match status" value="1"/>
</dbReference>
<name>A0A6I9RAS8_ELAGV</name>
<feature type="region of interest" description="Disordered" evidence="6">
    <location>
        <begin position="82"/>
        <end position="108"/>
    </location>
</feature>
<dbReference type="AlphaFoldDB" id="A0A6I9RAS8"/>
<feature type="region of interest" description="Disordered" evidence="6">
    <location>
        <begin position="269"/>
        <end position="297"/>
    </location>
</feature>
<feature type="compositionally biased region" description="Polar residues" evidence="6">
    <location>
        <begin position="597"/>
        <end position="607"/>
    </location>
</feature>
<dbReference type="Gene3D" id="1.10.20.10">
    <property type="entry name" value="Histone, subunit A"/>
    <property type="match status" value="1"/>
</dbReference>
<evidence type="ECO:0000256" key="2">
    <source>
        <dbReference type="ARBA" id="ARBA00007530"/>
    </source>
</evidence>
<dbReference type="FunFam" id="1.10.20.10:FF:000011">
    <property type="entry name" value="Transcription initiation factor TFIID subunit 12"/>
    <property type="match status" value="1"/>
</dbReference>
<dbReference type="GeneID" id="105046359"/>
<dbReference type="Pfam" id="PF03847">
    <property type="entry name" value="TFIID_20kDa"/>
    <property type="match status" value="1"/>
</dbReference>
<comment type="similarity">
    <text evidence="2">Belongs to the TAF12 family.</text>
</comment>
<dbReference type="GO" id="GO:0017025">
    <property type="term" value="F:TBP-class protein binding"/>
    <property type="evidence" value="ECO:0007669"/>
    <property type="project" value="TreeGrafter"/>
</dbReference>
<feature type="region of interest" description="Disordered" evidence="6">
    <location>
        <begin position="588"/>
        <end position="628"/>
    </location>
</feature>
<proteinExistence type="inferred from homology"/>
<evidence type="ECO:0000256" key="1">
    <source>
        <dbReference type="ARBA" id="ARBA00004123"/>
    </source>
</evidence>
<feature type="compositionally biased region" description="Polar residues" evidence="6">
    <location>
        <begin position="449"/>
        <end position="459"/>
    </location>
</feature>
<dbReference type="CDD" id="cd07981">
    <property type="entry name" value="HFD_TAF12"/>
    <property type="match status" value="1"/>
</dbReference>
<dbReference type="PANTHER" id="PTHR12264">
    <property type="entry name" value="TRANSCRIPTION INITIATION FACTOR TFIID SUBUNIT 12"/>
    <property type="match status" value="1"/>
</dbReference>
<gene>
    <name evidence="9" type="primary">LOC105046359</name>
</gene>
<feature type="domain" description="Transcription initiation factor TFIID subunit 12" evidence="7">
    <location>
        <begin position="484"/>
        <end position="551"/>
    </location>
</feature>
<evidence type="ECO:0000256" key="5">
    <source>
        <dbReference type="ARBA" id="ARBA00023242"/>
    </source>
</evidence>
<feature type="region of interest" description="Disordered" evidence="6">
    <location>
        <begin position="331"/>
        <end position="366"/>
    </location>
</feature>
<reference evidence="9" key="1">
    <citation type="submission" date="2025-08" db="UniProtKB">
        <authorList>
            <consortium name="RefSeq"/>
        </authorList>
    </citation>
    <scope>IDENTIFICATION</scope>
</reference>
<feature type="compositionally biased region" description="Low complexity" evidence="6">
    <location>
        <begin position="460"/>
        <end position="473"/>
    </location>
</feature>
<dbReference type="OrthoDB" id="2193432at2759"/>
<evidence type="ECO:0000256" key="3">
    <source>
        <dbReference type="ARBA" id="ARBA00023015"/>
    </source>
</evidence>
<feature type="region of interest" description="Disordered" evidence="6">
    <location>
        <begin position="1"/>
        <end position="66"/>
    </location>
</feature>
<evidence type="ECO:0000256" key="4">
    <source>
        <dbReference type="ARBA" id="ARBA00023163"/>
    </source>
</evidence>